<evidence type="ECO:0000256" key="2">
    <source>
        <dbReference type="ARBA" id="ARBA00007613"/>
    </source>
</evidence>
<evidence type="ECO:0000256" key="1">
    <source>
        <dbReference type="ARBA" id="ARBA00004442"/>
    </source>
</evidence>
<name>A0A4S8S142_9FLAO</name>
<evidence type="ECO:0000313" key="8">
    <source>
        <dbReference type="EMBL" id="THV60784.1"/>
    </source>
</evidence>
<dbReference type="InterPro" id="IPR003423">
    <property type="entry name" value="OMP_efflux"/>
</dbReference>
<gene>
    <name evidence="8" type="ORF">EZV76_00130</name>
</gene>
<dbReference type="Gene3D" id="1.20.1600.10">
    <property type="entry name" value="Outer membrane efflux proteins (OEP)"/>
    <property type="match status" value="1"/>
</dbReference>
<dbReference type="OrthoDB" id="9771205at2"/>
<keyword evidence="5" id="KW-0812">Transmembrane</keyword>
<dbReference type="EMBL" id="SNTZ01000001">
    <property type="protein sequence ID" value="THV60784.1"/>
    <property type="molecule type" value="Genomic_DNA"/>
</dbReference>
<dbReference type="Gene3D" id="3.40.50.2300">
    <property type="match status" value="2"/>
</dbReference>
<dbReference type="SUPFAM" id="SSF56954">
    <property type="entry name" value="Outer membrane efflux proteins (OEP)"/>
    <property type="match status" value="1"/>
</dbReference>
<dbReference type="AlphaFoldDB" id="A0A4S8S142"/>
<organism evidence="8 9">
    <name type="scientific">Flagellimonas alvinocaridis</name>
    <dbReference type="NCBI Taxonomy" id="2530200"/>
    <lineage>
        <taxon>Bacteria</taxon>
        <taxon>Pseudomonadati</taxon>
        <taxon>Bacteroidota</taxon>
        <taxon>Flavobacteriia</taxon>
        <taxon>Flavobacteriales</taxon>
        <taxon>Flavobacteriaceae</taxon>
        <taxon>Flagellimonas</taxon>
    </lineage>
</organism>
<dbReference type="InterPro" id="IPR051906">
    <property type="entry name" value="TolC-like"/>
</dbReference>
<protein>
    <submittedName>
        <fullName evidence="8">TolC family protein</fullName>
    </submittedName>
</protein>
<dbReference type="Proteomes" id="UP000310406">
    <property type="component" value="Unassembled WGS sequence"/>
</dbReference>
<sequence>MKKLIIIFFLIFYGIGNSQIKRDYNIGILLDNRNKKINSLLERLEDEVKAVVGEDANIHFLEKNILANEFNFELAELNYKKILENETDIILVFGIINNQFISQIESFIKPTIVFGAVNSDLLNVDLTNKTSGIKNLAYLVEKESYRDDLKMLHEISGFSKVGIALDKEVVSTLPFEKIFDDALRELKSQYQIIPFTTIDDITSNLDNVDALYLAGGFFLSNEEVGTLAQVLIDKKIPSFTLNDVQQVEGGLMATYQNQDNFDQFFRRISLTIETYINGTPLEDMPIYIDFTNQLSINFDTADLIDVPIKYSLMADAHFVGGFKNLSSKEKYNLFELIDEVLENNLFLQSNQKEIELSQQEVKKAKSDYLPNLTIGGMGTYVDPDMAENSFGQNAEYSTTGNITLNQTIFSARASANIAIQKKLQKAQQENFNAAQLDAIFSASSNYFTILILNANKQIQVSNLELTKKNLQIAEQNYNAGEAGKSDMLRFQSEMAQNRLELIKAINSLEEGFVNVNQLLNNNIGDKVGIEEVALNEGVFQKYNYEHFSNFLDSPNIREHFIEFLVIEAKKNAPELKSINYNMEAIDRSIKLSGLGRFLPTVGLQGQFNRIFSRSGAGSTPIQGFSLLDENYNVGVNISVPIFNQNKNNIDKQTATIQKDQLQINRENTELEIAANVRKAVLNVINEMANIKLSKVSEEAAKEALELTQTGYSSGAVNIVQLIDAQNNYLNAQLARTTAVYSFLISSLHLERFLGYYFILNSDDDNEKFEQRFLEFLNNKE</sequence>
<evidence type="ECO:0000313" key="9">
    <source>
        <dbReference type="Proteomes" id="UP000310406"/>
    </source>
</evidence>
<keyword evidence="7" id="KW-0998">Cell outer membrane</keyword>
<evidence type="ECO:0000256" key="7">
    <source>
        <dbReference type="ARBA" id="ARBA00023237"/>
    </source>
</evidence>
<evidence type="ECO:0000256" key="6">
    <source>
        <dbReference type="ARBA" id="ARBA00023136"/>
    </source>
</evidence>
<comment type="similarity">
    <text evidence="2">Belongs to the outer membrane factor (OMF) (TC 1.B.17) family.</text>
</comment>
<comment type="caution">
    <text evidence="8">The sequence shown here is derived from an EMBL/GenBank/DDBJ whole genome shotgun (WGS) entry which is preliminary data.</text>
</comment>
<proteinExistence type="inferred from homology"/>
<keyword evidence="3" id="KW-0813">Transport</keyword>
<dbReference type="RefSeq" id="WP_136564579.1">
    <property type="nucleotide sequence ID" value="NZ_SNTZ01000001.1"/>
</dbReference>
<dbReference type="PANTHER" id="PTHR30026">
    <property type="entry name" value="OUTER MEMBRANE PROTEIN TOLC"/>
    <property type="match status" value="1"/>
</dbReference>
<keyword evidence="9" id="KW-1185">Reference proteome</keyword>
<keyword evidence="6" id="KW-0472">Membrane</keyword>
<dbReference type="GO" id="GO:0015288">
    <property type="term" value="F:porin activity"/>
    <property type="evidence" value="ECO:0007669"/>
    <property type="project" value="TreeGrafter"/>
</dbReference>
<evidence type="ECO:0000256" key="4">
    <source>
        <dbReference type="ARBA" id="ARBA00022452"/>
    </source>
</evidence>
<reference evidence="8 9" key="1">
    <citation type="submission" date="2019-03" db="EMBL/GenBank/DDBJ databases">
        <title>Muricauda SCR12 sp.nov, a marine bacterium isolated from Pacific Ocean:the Okinawa trough.</title>
        <authorList>
            <person name="Liu L."/>
        </authorList>
    </citation>
    <scope>NUCLEOTIDE SEQUENCE [LARGE SCALE GENOMIC DNA]</scope>
    <source>
        <strain evidence="8 9">SCR12</strain>
    </source>
</reference>
<dbReference type="GO" id="GO:1990281">
    <property type="term" value="C:efflux pump complex"/>
    <property type="evidence" value="ECO:0007669"/>
    <property type="project" value="TreeGrafter"/>
</dbReference>
<comment type="subcellular location">
    <subcellularLocation>
        <location evidence="1">Cell outer membrane</location>
    </subcellularLocation>
</comment>
<dbReference type="PANTHER" id="PTHR30026:SF20">
    <property type="entry name" value="OUTER MEMBRANE PROTEIN TOLC"/>
    <property type="match status" value="1"/>
</dbReference>
<dbReference type="Pfam" id="PF02321">
    <property type="entry name" value="OEP"/>
    <property type="match status" value="2"/>
</dbReference>
<evidence type="ECO:0000256" key="3">
    <source>
        <dbReference type="ARBA" id="ARBA00022448"/>
    </source>
</evidence>
<evidence type="ECO:0000256" key="5">
    <source>
        <dbReference type="ARBA" id="ARBA00022692"/>
    </source>
</evidence>
<dbReference type="GO" id="GO:0015562">
    <property type="term" value="F:efflux transmembrane transporter activity"/>
    <property type="evidence" value="ECO:0007669"/>
    <property type="project" value="InterPro"/>
</dbReference>
<dbReference type="GO" id="GO:0009279">
    <property type="term" value="C:cell outer membrane"/>
    <property type="evidence" value="ECO:0007669"/>
    <property type="project" value="UniProtKB-SubCell"/>
</dbReference>
<keyword evidence="4" id="KW-1134">Transmembrane beta strand</keyword>
<accession>A0A4S8S142</accession>